<proteinExistence type="predicted"/>
<evidence type="ECO:0000256" key="1">
    <source>
        <dbReference type="SAM" id="MobiDB-lite"/>
    </source>
</evidence>
<accession>A0A427YVJ7</accession>
<comment type="caution">
    <text evidence="2">The sequence shown here is derived from an EMBL/GenBank/DDBJ whole genome shotgun (WGS) entry which is preliminary data.</text>
</comment>
<sequence length="443" mass="48777">MSNRYKSKAKAPADGPSPPQTIRRRLYGEKDRLMTDSLQQPISEEGGDARKTMIPGLSNYGRAYDTIIFAGSDRFLEGSAADSPTAVQTPDTSTPRATSMAFPFLAATVPTTVKSCIAQIPEQEVGRRCLMAYYRYFAWLTLDLTLEHKYFPYAEVLRLDRQLEVSPDRNIRKLTASQQFTLAVLASANFLFLHRPYFARAVQDPEPVKAAFGHSYLAVMEHSSYHLFAAAASLGSLVINCPSSPLVPFAVSHLDRATQVYGSVRHRLSSGFITQNHQMLCSLKTRIETGSRPAFTTIPGVSLASTSGTLDQYLLDWEKRLVDSHLPVLSAQKDDANSTSAAPPYNPLYPIQLTTSPAPPASMLDASVDTSTDWVAGLDPAKEEGKDQQEKEKEANKDAEERRKQGRRIESEGFNKSGAHGQTGHSFCWLTIGLPPCDLMTPP</sequence>
<dbReference type="STRING" id="1890683.A0A427YVJ7"/>
<gene>
    <name evidence="2" type="ORF">EHS25_000188</name>
</gene>
<reference evidence="2 3" key="1">
    <citation type="submission" date="2018-11" db="EMBL/GenBank/DDBJ databases">
        <title>Genome sequence of Saitozyma podzolica DSM 27192.</title>
        <authorList>
            <person name="Aliyu H."/>
            <person name="Gorte O."/>
            <person name="Ochsenreither K."/>
        </authorList>
    </citation>
    <scope>NUCLEOTIDE SEQUENCE [LARGE SCALE GENOMIC DNA]</scope>
    <source>
        <strain evidence="2 3">DSM 27192</strain>
    </source>
</reference>
<name>A0A427YVJ7_9TREE</name>
<feature type="region of interest" description="Disordered" evidence="1">
    <location>
        <begin position="380"/>
        <end position="424"/>
    </location>
</feature>
<dbReference type="Proteomes" id="UP000279259">
    <property type="component" value="Unassembled WGS sequence"/>
</dbReference>
<protein>
    <recommendedName>
        <fullName evidence="4">Transcription factor domain-containing protein</fullName>
    </recommendedName>
</protein>
<keyword evidence="3" id="KW-1185">Reference proteome</keyword>
<dbReference type="EMBL" id="RSCD01000001">
    <property type="protein sequence ID" value="RSH95102.1"/>
    <property type="molecule type" value="Genomic_DNA"/>
</dbReference>
<feature type="region of interest" description="Disordered" evidence="1">
    <location>
        <begin position="1"/>
        <end position="22"/>
    </location>
</feature>
<evidence type="ECO:0000313" key="2">
    <source>
        <dbReference type="EMBL" id="RSH95102.1"/>
    </source>
</evidence>
<evidence type="ECO:0008006" key="4">
    <source>
        <dbReference type="Google" id="ProtNLM"/>
    </source>
</evidence>
<feature type="compositionally biased region" description="Basic and acidic residues" evidence="1">
    <location>
        <begin position="380"/>
        <end position="413"/>
    </location>
</feature>
<dbReference type="AlphaFoldDB" id="A0A427YVJ7"/>
<organism evidence="2 3">
    <name type="scientific">Saitozyma podzolica</name>
    <dbReference type="NCBI Taxonomy" id="1890683"/>
    <lineage>
        <taxon>Eukaryota</taxon>
        <taxon>Fungi</taxon>
        <taxon>Dikarya</taxon>
        <taxon>Basidiomycota</taxon>
        <taxon>Agaricomycotina</taxon>
        <taxon>Tremellomycetes</taxon>
        <taxon>Tremellales</taxon>
        <taxon>Trimorphomycetaceae</taxon>
        <taxon>Saitozyma</taxon>
    </lineage>
</organism>
<evidence type="ECO:0000313" key="3">
    <source>
        <dbReference type="Proteomes" id="UP000279259"/>
    </source>
</evidence>